<organism evidence="1 2">
    <name type="scientific">Ruoffia tabacinasalis</name>
    <dbReference type="NCBI Taxonomy" id="87458"/>
    <lineage>
        <taxon>Bacteria</taxon>
        <taxon>Bacillati</taxon>
        <taxon>Bacillota</taxon>
        <taxon>Bacilli</taxon>
        <taxon>Lactobacillales</taxon>
        <taxon>Aerococcaceae</taxon>
        <taxon>Ruoffia</taxon>
    </lineage>
</organism>
<proteinExistence type="predicted"/>
<evidence type="ECO:0008006" key="3">
    <source>
        <dbReference type="Google" id="ProtNLM"/>
    </source>
</evidence>
<evidence type="ECO:0000313" key="1">
    <source>
        <dbReference type="EMBL" id="MBG9977230.1"/>
    </source>
</evidence>
<gene>
    <name evidence="1" type="ORF">HYQ42_00400</name>
</gene>
<comment type="caution">
    <text evidence="1">The sequence shown here is derived from an EMBL/GenBank/DDBJ whole genome shotgun (WGS) entry which is preliminary data.</text>
</comment>
<dbReference type="RefSeq" id="WP_197103093.1">
    <property type="nucleotide sequence ID" value="NZ_JACCEL010000001.1"/>
</dbReference>
<protein>
    <recommendedName>
        <fullName evidence="3">Phage protein</fullName>
    </recommendedName>
</protein>
<reference evidence="1 2" key="1">
    <citation type="submission" date="2020-07" db="EMBL/GenBank/DDBJ databases">
        <title>Facklamia lactis sp. nov., isolated from raw milk.</title>
        <authorList>
            <person name="Doll E.V."/>
            <person name="Huptas C."/>
            <person name="Staib L."/>
            <person name="Wenning M."/>
            <person name="Scherer S."/>
        </authorList>
    </citation>
    <scope>NUCLEOTIDE SEQUENCE [LARGE SCALE GENOMIC DNA]</scope>
    <source>
        <strain evidence="1 2">DSM 104272</strain>
    </source>
</reference>
<accession>A0ABS0LI07</accession>
<dbReference type="Proteomes" id="UP000823401">
    <property type="component" value="Unassembled WGS sequence"/>
</dbReference>
<keyword evidence="2" id="KW-1185">Reference proteome</keyword>
<dbReference type="EMBL" id="JACCEL010000001">
    <property type="protein sequence ID" value="MBG9977230.1"/>
    <property type="molecule type" value="Genomic_DNA"/>
</dbReference>
<evidence type="ECO:0000313" key="2">
    <source>
        <dbReference type="Proteomes" id="UP000823401"/>
    </source>
</evidence>
<name>A0ABS0LI07_9LACT</name>
<sequence>MESSEMKNMLETIGLPVAYHSFGKGEEIKPPFIIYYIDEENPFNADDESYVEQQDYIVEVYTDKKDSDLERKVKDLFKINKIPWTKSETYIESQNMFGNFFYLSTL</sequence>